<evidence type="ECO:0000259" key="3">
    <source>
        <dbReference type="PROSITE" id="PS50003"/>
    </source>
</evidence>
<feature type="compositionally biased region" description="Polar residues" evidence="2">
    <location>
        <begin position="1459"/>
        <end position="1468"/>
    </location>
</feature>
<dbReference type="SMART" id="SM00233">
    <property type="entry name" value="PH"/>
    <property type="match status" value="1"/>
</dbReference>
<feature type="compositionally biased region" description="Polar residues" evidence="2">
    <location>
        <begin position="240"/>
        <end position="252"/>
    </location>
</feature>
<reference evidence="6" key="1">
    <citation type="submission" date="2025-08" db="UniProtKB">
        <authorList>
            <consortium name="RefSeq"/>
        </authorList>
    </citation>
    <scope>IDENTIFICATION</scope>
</reference>
<evidence type="ECO:0000256" key="2">
    <source>
        <dbReference type="SAM" id="MobiDB-lite"/>
    </source>
</evidence>
<dbReference type="InterPro" id="IPR000195">
    <property type="entry name" value="Rab-GAP-TBC_dom"/>
</dbReference>
<gene>
    <name evidence="6" type="primary">LOC115223623</name>
</gene>
<feature type="region of interest" description="Disordered" evidence="2">
    <location>
        <begin position="240"/>
        <end position="264"/>
    </location>
</feature>
<dbReference type="RefSeq" id="XP_029650151.1">
    <property type="nucleotide sequence ID" value="XM_029794291.2"/>
</dbReference>
<feature type="domain" description="Rab-GAP TBC" evidence="4">
    <location>
        <begin position="551"/>
        <end position="747"/>
    </location>
</feature>
<organism evidence="5 6">
    <name type="scientific">Octopus sinensis</name>
    <name type="common">East Asian common octopus</name>
    <dbReference type="NCBI Taxonomy" id="2607531"/>
    <lineage>
        <taxon>Eukaryota</taxon>
        <taxon>Metazoa</taxon>
        <taxon>Spiralia</taxon>
        <taxon>Lophotrochozoa</taxon>
        <taxon>Mollusca</taxon>
        <taxon>Cephalopoda</taxon>
        <taxon>Coleoidea</taxon>
        <taxon>Octopodiformes</taxon>
        <taxon>Octopoda</taxon>
        <taxon>Incirrata</taxon>
        <taxon>Octopodidae</taxon>
        <taxon>Octopus</taxon>
    </lineage>
</organism>
<dbReference type="GO" id="GO:0005096">
    <property type="term" value="F:GTPase activator activity"/>
    <property type="evidence" value="ECO:0007669"/>
    <property type="project" value="TreeGrafter"/>
</dbReference>
<dbReference type="Gene3D" id="1.10.8.270">
    <property type="entry name" value="putative rabgap domain of human tbc1 domain family member 14 like domains"/>
    <property type="match status" value="1"/>
</dbReference>
<dbReference type="KEGG" id="osn:115223623"/>
<dbReference type="Gene3D" id="1.10.10.750">
    <property type="entry name" value="Ypt/Rab-GAP domain of gyp1p, domain 1"/>
    <property type="match status" value="1"/>
</dbReference>
<keyword evidence="5" id="KW-1185">Reference proteome</keyword>
<evidence type="ECO:0000313" key="5">
    <source>
        <dbReference type="Proteomes" id="UP000515154"/>
    </source>
</evidence>
<dbReference type="SUPFAM" id="SSF50978">
    <property type="entry name" value="WD40 repeat-like"/>
    <property type="match status" value="1"/>
</dbReference>
<proteinExistence type="predicted"/>
<evidence type="ECO:0000259" key="4">
    <source>
        <dbReference type="PROSITE" id="PS50086"/>
    </source>
</evidence>
<dbReference type="InterPro" id="IPR036322">
    <property type="entry name" value="WD40_repeat_dom_sf"/>
</dbReference>
<dbReference type="PANTHER" id="PTHR47219">
    <property type="entry name" value="RAB GTPASE-ACTIVATING PROTEIN 1-LIKE"/>
    <property type="match status" value="1"/>
</dbReference>
<dbReference type="SUPFAM" id="SSF47923">
    <property type="entry name" value="Ypt/Rab-GAP domain of gyp1p"/>
    <property type="match status" value="2"/>
</dbReference>
<dbReference type="Gene3D" id="2.30.29.30">
    <property type="entry name" value="Pleckstrin-homology domain (PH domain)/Phosphotyrosine-binding domain (PTB)"/>
    <property type="match status" value="1"/>
</dbReference>
<dbReference type="Proteomes" id="UP000515154">
    <property type="component" value="Linkage group LG2"/>
</dbReference>
<keyword evidence="1" id="KW-0175">Coiled coil</keyword>
<dbReference type="InterPro" id="IPR050302">
    <property type="entry name" value="Rab_GAP_TBC_domain"/>
</dbReference>
<dbReference type="SUPFAM" id="SSF50729">
    <property type="entry name" value="PH domain-like"/>
    <property type="match status" value="1"/>
</dbReference>
<dbReference type="PROSITE" id="PS50086">
    <property type="entry name" value="TBC_RABGAP"/>
    <property type="match status" value="1"/>
</dbReference>
<dbReference type="Pfam" id="PF23748">
    <property type="entry name" value="Beta-prop_LRRK2"/>
    <property type="match status" value="1"/>
</dbReference>
<dbReference type="SMART" id="SM00164">
    <property type="entry name" value="TBC"/>
    <property type="match status" value="1"/>
</dbReference>
<dbReference type="PANTHER" id="PTHR47219:SF20">
    <property type="entry name" value="TBC1 DOMAIN FAMILY MEMBER 2B"/>
    <property type="match status" value="1"/>
</dbReference>
<feature type="region of interest" description="Disordered" evidence="2">
    <location>
        <begin position="1459"/>
        <end position="1481"/>
    </location>
</feature>
<dbReference type="PROSITE" id="PS50003">
    <property type="entry name" value="PH_DOMAIN"/>
    <property type="match status" value="1"/>
</dbReference>
<feature type="coiled-coil region" evidence="1">
    <location>
        <begin position="357"/>
        <end position="384"/>
    </location>
</feature>
<protein>
    <submittedName>
        <fullName evidence="6">Uncharacterized protein LOC115223623 isoform X1</fullName>
    </submittedName>
</protein>
<sequence length="1834" mass="211583">MSGWHSLSGYLHYKPGGSFQKLKAKKKLWCVFEEKKCQLLCYKNEQESLKGSPTDIMNIKDSAIILDMERQNQFVIMCNGKEYIFCAENHESMMIWLLGLQAKQMHYSCLCCTVNESEYPTEENSYDKDKLYNRGIIQTVKCSNPNMNHARDSNSSVHLISSEKHVEKKSLIRMRSLPPLFKDSIKDSSMKAKNLTADVELQNQTKSISNYQNNEAIEKSPFISSSTLSKSSEIVYNCEQTAENNHNPTRSAKQNKRSKRNTITGETIREITSVLAETKNCCNKKDNDSEENSEENKHMARETELEEELMETKCTLAKVLNTLTTYQETIARKDLIILQLDQHLEELEMSSQPGLKNENASKKIKEIQEHIRVLQNKNRFLNKEVQRLATFRQQDQLKYADQYDEIKILESEIYSCKREFCHLIQSCIKFPQSENIDESQFISTNQTYYKEKVCKLLEEARQTNPSLPVYERLIAKQVHVDSYGFKHVHSTSDMAIHYTCQQLSLHYSKQLENYDCNQIQWKIFTKNLNTPTEWWKNKKKKKELKLLGRKGIPDQFRGKLWSYFIKLKLENIMSDKGLHYFSNLCNIQIDCQSAAKYRRQVFVDLLRTMPNNVKFSSAESKGVMDLQDILLAYCVHNPCIGYCQGMNFFAAMCLLFMNAHDTFWALVAITEFYFPQHYFDNNLIGAQADQFILKDLVKNMLPNLAEHLERTDIELSTITLTWFMAIFFDSVPFQTLLRIWDCFIIEGPKILFRFSVAILKIHEAELLKQTDTISLMKHVKSCAKLTNDVEELVKVAFEELNPFPKWQTIRAKQVYYQSMIQEHYKWQKINENSFLFSREIDEEKMNHLKPITEQQLSIQTAEVYIEGFAWFCYGKQDYSVVFEINCFENVMYELPIKFDTKVLCCKAVNPNMVLFGTLSSMLYAYQPESRVQLWEVRLLAAAMSLNYISKEKTTTIFVGLSNGNIAILEDASISPNSLADVLYIPLNQAPITSLLIWEDTLWCASANRVFILSALTLDSISSFQLSDNPYEIVLSMKPCEHGVWISLKGSSVTEIWDPDLLTCKMKYDIRNGWIPIPKEDDEKLNEQRVTCFLPHDNMLWIGVGDGNLSIYEIFSPPAVMKELASADDYKKNLMENNELFLENDIPCILASCNDDTLSNETLMEDEQNNNKETLWQLNQENTELCSNKQKSISDFNNKANELFHEDMTRTTAYNSKVNDHSLIEKLEISSKNILPDVIDNVTNRQSAEGIDLLDSTICHVIPEQNPSSNNFSHLNETVIKQDKQAILELQPSLSEQQTESGEIYLNNLDESLKEIKACPLEDSPSELITDLKTIELSKINEQHYSQNLSHTNSPQCFLNTNKNNNEILLKSEETMYDKAEISLLNGNKSKELPKQFTIKPEFCDQNINGIQNTKTQHNNNEASLSNLNKEQCQERESSINGVSSGKAFYNPTRVLNNKQEVSPRTWSKVQKKSSENNLPSTNKLEKLMKTKCENGNEETHFKENKENGKSQSRNAIIERQNSFSNQMNQDSSSNYNYRCESNSNKLTYINQQPKEIAPYSSNLSKYDQLKEGNYFSNRIIDNENLVKQIPSADVLMTQKMESDHISVKFIPSMTNKIHFLNEKEPPKTDQSKASLHDYHESKYRLEFSEYDVKQTKEILDRKLSFSSNISDLSSTCATELASNSFEACSLSTIDGEDFKFYNRKLGSFNTPNSTSSPSILDISDSLYLNLIARLKISEKPVACLLEAKINEEPLILSFSGFHGDEEPVLRWRREPDEKIWTNEPVQEICPITKVPKPSGYLRNCLQSNSQKKFISNFEKHDDTFIDESKIFSGK</sequence>
<accession>A0A6P7TMA8</accession>
<dbReference type="Pfam" id="PF00566">
    <property type="entry name" value="RabGAP-TBC"/>
    <property type="match status" value="1"/>
</dbReference>
<dbReference type="GO" id="GO:0031267">
    <property type="term" value="F:small GTPase binding"/>
    <property type="evidence" value="ECO:0007669"/>
    <property type="project" value="TreeGrafter"/>
</dbReference>
<dbReference type="InterPro" id="IPR035969">
    <property type="entry name" value="Rab-GAP_TBC_sf"/>
</dbReference>
<dbReference type="InterPro" id="IPR011993">
    <property type="entry name" value="PH-like_dom_sf"/>
</dbReference>
<dbReference type="InterPro" id="IPR001849">
    <property type="entry name" value="PH_domain"/>
</dbReference>
<dbReference type="Pfam" id="PF00169">
    <property type="entry name" value="PH"/>
    <property type="match status" value="1"/>
</dbReference>
<evidence type="ECO:0000313" key="6">
    <source>
        <dbReference type="RefSeq" id="XP_029650151.1"/>
    </source>
</evidence>
<feature type="domain" description="PH" evidence="3">
    <location>
        <begin position="4"/>
        <end position="105"/>
    </location>
</feature>
<dbReference type="InterPro" id="IPR056602">
    <property type="entry name" value="Beta-prop_LRRK2"/>
</dbReference>
<dbReference type="FunFam" id="1.10.8.270:FF:000026">
    <property type="entry name" value="TBC (Tre-2/Bub2/Cdc16) domain family"/>
    <property type="match status" value="1"/>
</dbReference>
<dbReference type="Gene3D" id="1.10.472.80">
    <property type="entry name" value="Ypt/Rab-GAP domain of gyp1p, domain 3"/>
    <property type="match status" value="1"/>
</dbReference>
<evidence type="ECO:0000256" key="1">
    <source>
        <dbReference type="SAM" id="Coils"/>
    </source>
</evidence>
<name>A0A6P7TMA8_9MOLL</name>
<feature type="region of interest" description="Disordered" evidence="2">
    <location>
        <begin position="282"/>
        <end position="301"/>
    </location>
</feature>